<dbReference type="GO" id="GO:0006397">
    <property type="term" value="P:mRNA processing"/>
    <property type="evidence" value="ECO:0007669"/>
    <property type="project" value="UniProtKB-KW"/>
</dbReference>
<proteinExistence type="inferred from homology"/>
<evidence type="ECO:0000256" key="3">
    <source>
        <dbReference type="ARBA" id="ARBA00012573"/>
    </source>
</evidence>
<dbReference type="InterPro" id="IPR016589">
    <property type="entry name" value="tRNA_splic_SEN2"/>
</dbReference>
<evidence type="ECO:0000256" key="2">
    <source>
        <dbReference type="ARBA" id="ARBA00008078"/>
    </source>
</evidence>
<feature type="domain" description="tRNA intron endonuclease N-terminal" evidence="13">
    <location>
        <begin position="308"/>
        <end position="342"/>
    </location>
</feature>
<dbReference type="InterPro" id="IPR006677">
    <property type="entry name" value="tRNA_intron_Endonuc_cat-like"/>
</dbReference>
<evidence type="ECO:0000256" key="9">
    <source>
        <dbReference type="PIRNR" id="PIRNR011789"/>
    </source>
</evidence>
<comment type="function">
    <text evidence="9">Constitutes one of the two catalytic subunit of the tRNA-splicing endonuclease complex, a complex responsible for identification and cleavage of the splice sites in pre-tRNA. It cleaves pre-tRNA at the 5'- and 3'-splice sites to release the intron. The products are an intron and two tRNA half-molecules bearing 2',3'-cyclic phosphate and 5'-OH termini. There are no conserved sequences at the splice sites, but the intron is invariably located at the same site in the gene, placing the splice sites an invariant distance from the constant structural features of the tRNA body.</text>
</comment>
<dbReference type="EMBL" id="JAROKS010000011">
    <property type="protein sequence ID" value="KAK1799771.1"/>
    <property type="molecule type" value="Genomic_DNA"/>
</dbReference>
<keyword evidence="6 9" id="KW-0456">Lyase</keyword>
<comment type="similarity">
    <text evidence="2 9">Belongs to the tRNA-intron endonuclease family.</text>
</comment>
<keyword evidence="7 9" id="KW-0539">Nucleus</keyword>
<feature type="compositionally biased region" description="Polar residues" evidence="11">
    <location>
        <begin position="163"/>
        <end position="177"/>
    </location>
</feature>
<name>A0AAD9DZG7_9TELE</name>
<dbReference type="EC" id="4.6.1.16" evidence="3 9"/>
<reference evidence="14" key="1">
    <citation type="submission" date="2023-03" db="EMBL/GenBank/DDBJ databases">
        <title>Electrophorus voltai genome.</title>
        <authorList>
            <person name="Bian C."/>
        </authorList>
    </citation>
    <scope>NUCLEOTIDE SEQUENCE</scope>
    <source>
        <strain evidence="14">CB-2022</strain>
        <tissue evidence="14">Muscle</tissue>
    </source>
</reference>
<feature type="active site" evidence="10">
    <location>
        <position position="390"/>
    </location>
</feature>
<evidence type="ECO:0000256" key="1">
    <source>
        <dbReference type="ARBA" id="ARBA00004123"/>
    </source>
</evidence>
<dbReference type="Pfam" id="PF01974">
    <property type="entry name" value="tRNA_int_endo"/>
    <property type="match status" value="1"/>
</dbReference>
<dbReference type="GO" id="GO:0000213">
    <property type="term" value="F:tRNA-intron lyase activity"/>
    <property type="evidence" value="ECO:0007669"/>
    <property type="project" value="UniProtKB-UniRule"/>
</dbReference>
<evidence type="ECO:0000256" key="6">
    <source>
        <dbReference type="ARBA" id="ARBA00023239"/>
    </source>
</evidence>
<evidence type="ECO:0000256" key="10">
    <source>
        <dbReference type="PIRSR" id="PIRSR011789-1"/>
    </source>
</evidence>
<evidence type="ECO:0000259" key="12">
    <source>
        <dbReference type="Pfam" id="PF01974"/>
    </source>
</evidence>
<dbReference type="GO" id="GO:0003676">
    <property type="term" value="F:nucleic acid binding"/>
    <property type="evidence" value="ECO:0007669"/>
    <property type="project" value="InterPro"/>
</dbReference>
<dbReference type="GO" id="GO:0005737">
    <property type="term" value="C:cytoplasm"/>
    <property type="evidence" value="ECO:0007669"/>
    <property type="project" value="TreeGrafter"/>
</dbReference>
<evidence type="ECO:0000259" key="13">
    <source>
        <dbReference type="Pfam" id="PF02778"/>
    </source>
</evidence>
<dbReference type="Gene3D" id="3.40.1350.10">
    <property type="match status" value="1"/>
</dbReference>
<dbReference type="InterPro" id="IPR036167">
    <property type="entry name" value="tRNA_intron_Endo_cat-like_sf"/>
</dbReference>
<dbReference type="CDD" id="cd22363">
    <property type="entry name" value="tRNA-intron_lyase_C"/>
    <property type="match status" value="1"/>
</dbReference>
<dbReference type="GO" id="GO:0000379">
    <property type="term" value="P:tRNA-type intron splice site recognition and cleavage"/>
    <property type="evidence" value="ECO:0007669"/>
    <property type="project" value="TreeGrafter"/>
</dbReference>
<dbReference type="Pfam" id="PF02778">
    <property type="entry name" value="tRNA_int_endo_N"/>
    <property type="match status" value="1"/>
</dbReference>
<dbReference type="PANTHER" id="PTHR21227:SF0">
    <property type="entry name" value="TRNA-SPLICING ENDONUCLEASE SUBUNIT SEN2"/>
    <property type="match status" value="1"/>
</dbReference>
<dbReference type="GO" id="GO:0000214">
    <property type="term" value="C:tRNA-intron endonuclease complex"/>
    <property type="evidence" value="ECO:0007669"/>
    <property type="project" value="UniProtKB-UniRule"/>
</dbReference>
<evidence type="ECO:0000256" key="5">
    <source>
        <dbReference type="ARBA" id="ARBA00022694"/>
    </source>
</evidence>
<evidence type="ECO:0000256" key="7">
    <source>
        <dbReference type="ARBA" id="ARBA00023242"/>
    </source>
</evidence>
<keyword evidence="4" id="KW-0507">mRNA processing</keyword>
<feature type="region of interest" description="Disordered" evidence="11">
    <location>
        <begin position="142"/>
        <end position="189"/>
    </location>
</feature>
<dbReference type="AlphaFoldDB" id="A0AAD9DZG7"/>
<dbReference type="PANTHER" id="PTHR21227">
    <property type="entry name" value="TRNA-SPLICING ENDONUCLEASE SUBUNIT SEN2"/>
    <property type="match status" value="1"/>
</dbReference>
<protein>
    <recommendedName>
        <fullName evidence="8 9">tRNA-splicing endonuclease subunit Sen2</fullName>
        <ecNumber evidence="3 9">4.6.1.16</ecNumber>
    </recommendedName>
</protein>
<feature type="active site" evidence="10">
    <location>
        <position position="382"/>
    </location>
</feature>
<feature type="domain" description="tRNA intron endonuclease catalytic" evidence="12">
    <location>
        <begin position="352"/>
        <end position="436"/>
    </location>
</feature>
<dbReference type="SUPFAM" id="SSF53032">
    <property type="entry name" value="tRNA-intron endonuclease catalytic domain-like"/>
    <property type="match status" value="1"/>
</dbReference>
<sequence>MMEAIFQAPKRRAKIYESFDTPLPIPCRKDASEHQKNLIYKAEIINHHVIVRRTDHMLALYGKPSYWVTLVKEFCREVDLNTLFLNGGNVDIGDKCLPVICLSKYQKHVRWAHSVLLAQGLDEEVVNDMLQKLTYPIELDLREEPGRNPCSSEENQEPREPQTPASFSASQDQSMEEATTGKEGSNQEKDFGAPVAELSHRQGNPLYDPLSELYPQEPESVDPAALTVVKCRRHDDWIIHCGCWPDESQMASILSNSSAQGHGLSGACDYVLVEELDEEDSGDPNQNNISNVRTGKLVCRINPFNMMEYLQLSYEEAFFLVYALGCLSIYYDGEPLSVLEVWAMFRSAQPNFETTYAAYHYFRSRGWVPKSGIKYGADLMLYRKGPPFYHASYSVVVERVKESFQGAPLRPFSWRSFAALSRVTCNVSKELMLCYIIMPPDMRDEVFLPEFLKRVKVQELIVSRWISSRERMEQEEI</sequence>
<comment type="subcellular location">
    <subcellularLocation>
        <location evidence="1 9">Nucleus</location>
    </subcellularLocation>
</comment>
<keyword evidence="15" id="KW-1185">Reference proteome</keyword>
<accession>A0AAD9DZG7</accession>
<comment type="caution">
    <text evidence="14">The sequence shown here is derived from an EMBL/GenBank/DDBJ whole genome shotgun (WGS) entry which is preliminary data.</text>
</comment>
<evidence type="ECO:0000256" key="4">
    <source>
        <dbReference type="ARBA" id="ARBA00022664"/>
    </source>
</evidence>
<feature type="active site" evidence="10">
    <location>
        <position position="429"/>
    </location>
</feature>
<dbReference type="FunFam" id="3.40.1350.10:FF:000001">
    <property type="entry name" value="tRNA-splicing endonuclease subunit Sen2"/>
    <property type="match status" value="1"/>
</dbReference>
<dbReference type="InterPro" id="IPR006678">
    <property type="entry name" value="tRNA_intron_Endonuc_N"/>
</dbReference>
<organism evidence="14 15">
    <name type="scientific">Electrophorus voltai</name>
    <dbReference type="NCBI Taxonomy" id="2609070"/>
    <lineage>
        <taxon>Eukaryota</taxon>
        <taxon>Metazoa</taxon>
        <taxon>Chordata</taxon>
        <taxon>Craniata</taxon>
        <taxon>Vertebrata</taxon>
        <taxon>Euteleostomi</taxon>
        <taxon>Actinopterygii</taxon>
        <taxon>Neopterygii</taxon>
        <taxon>Teleostei</taxon>
        <taxon>Ostariophysi</taxon>
        <taxon>Gymnotiformes</taxon>
        <taxon>Gymnotoidei</taxon>
        <taxon>Gymnotidae</taxon>
        <taxon>Electrophorus</taxon>
    </lineage>
</organism>
<dbReference type="InterPro" id="IPR011856">
    <property type="entry name" value="tRNA_endonuc-like_dom_sf"/>
</dbReference>
<keyword evidence="5 9" id="KW-0819">tRNA processing</keyword>
<evidence type="ECO:0000313" key="15">
    <source>
        <dbReference type="Proteomes" id="UP001239994"/>
    </source>
</evidence>
<dbReference type="NCBIfam" id="TIGR00324">
    <property type="entry name" value="endA"/>
    <property type="match status" value="1"/>
</dbReference>
<evidence type="ECO:0000256" key="8">
    <source>
        <dbReference type="ARBA" id="ARBA00071058"/>
    </source>
</evidence>
<dbReference type="Proteomes" id="UP001239994">
    <property type="component" value="Unassembled WGS sequence"/>
</dbReference>
<dbReference type="PIRSF" id="PIRSF011789">
    <property type="entry name" value="tRNA_splic_SEN2"/>
    <property type="match status" value="1"/>
</dbReference>
<gene>
    <name evidence="14" type="ORF">P4O66_006296</name>
</gene>
<evidence type="ECO:0000256" key="11">
    <source>
        <dbReference type="SAM" id="MobiDB-lite"/>
    </source>
</evidence>
<evidence type="ECO:0000313" key="14">
    <source>
        <dbReference type="EMBL" id="KAK1799771.1"/>
    </source>
</evidence>
<dbReference type="InterPro" id="IPR006676">
    <property type="entry name" value="tRNA_splic"/>
</dbReference>